<evidence type="ECO:0000313" key="2">
    <source>
        <dbReference type="EMBL" id="MZQ82529.1"/>
    </source>
</evidence>
<evidence type="ECO:0000313" key="3">
    <source>
        <dbReference type="Proteomes" id="UP000481087"/>
    </source>
</evidence>
<feature type="coiled-coil region" evidence="1">
    <location>
        <begin position="103"/>
        <end position="130"/>
    </location>
</feature>
<organism evidence="2 3">
    <name type="scientific">Paenibacillus silvestris</name>
    <dbReference type="NCBI Taxonomy" id="2606219"/>
    <lineage>
        <taxon>Bacteria</taxon>
        <taxon>Bacillati</taxon>
        <taxon>Bacillota</taxon>
        <taxon>Bacilli</taxon>
        <taxon>Bacillales</taxon>
        <taxon>Paenibacillaceae</taxon>
        <taxon>Paenibacillus</taxon>
    </lineage>
</organism>
<comment type="caution">
    <text evidence="2">The sequence shown here is derived from an EMBL/GenBank/DDBJ whole genome shotgun (WGS) entry which is preliminary data.</text>
</comment>
<dbReference type="AlphaFoldDB" id="A0A6L8UZM2"/>
<proteinExistence type="predicted"/>
<reference evidence="2 3" key="1">
    <citation type="submission" date="2019-12" db="EMBL/GenBank/DDBJ databases">
        <title>Paenibacillus sp. nov. sp. isolated from soil.</title>
        <authorList>
            <person name="Kim J."/>
            <person name="Jeong S.E."/>
            <person name="Jung H.S."/>
            <person name="Jeon C.O."/>
        </authorList>
    </citation>
    <scope>NUCLEOTIDE SEQUENCE [LARGE SCALE GENOMIC DNA]</scope>
    <source>
        <strain evidence="2 3">5J-6</strain>
    </source>
</reference>
<gene>
    <name evidence="2" type="ORF">GQF01_10445</name>
</gene>
<accession>A0A6L8UZM2</accession>
<protein>
    <submittedName>
        <fullName evidence="2">Uncharacterized protein</fullName>
    </submittedName>
</protein>
<dbReference type="RefSeq" id="WP_202556258.1">
    <property type="nucleotide sequence ID" value="NZ_WTUZ01000014.1"/>
</dbReference>
<dbReference type="EMBL" id="WTUZ01000014">
    <property type="protein sequence ID" value="MZQ82529.1"/>
    <property type="molecule type" value="Genomic_DNA"/>
</dbReference>
<name>A0A6L8UZM2_9BACL</name>
<dbReference type="Proteomes" id="UP000481087">
    <property type="component" value="Unassembled WGS sequence"/>
</dbReference>
<sequence length="137" mass="15591">MDKGMLHRQLTDLGLERVKYTEKAVYQYNIYSEATAASYPLTLVMLTSELGNTTVHFHEADFPDHKFVPLEVRRAALDKLIELERLCNGPSGKTLEEANNSSMAQDLEEIKKLGNEMKHMKTNSELIEKNLVPDPIQ</sequence>
<keyword evidence="1" id="KW-0175">Coiled coil</keyword>
<keyword evidence="3" id="KW-1185">Reference proteome</keyword>
<evidence type="ECO:0000256" key="1">
    <source>
        <dbReference type="SAM" id="Coils"/>
    </source>
</evidence>